<keyword evidence="8" id="KW-0547">Nucleotide-binding</keyword>
<dbReference type="EMBL" id="AWWV01008632">
    <property type="protein sequence ID" value="OMO89629.1"/>
    <property type="molecule type" value="Genomic_DNA"/>
</dbReference>
<keyword evidence="5 19" id="KW-0812">Transmembrane</keyword>
<dbReference type="SMART" id="SM01256">
    <property type="entry name" value="KNOX2"/>
    <property type="match status" value="1"/>
</dbReference>
<dbReference type="GO" id="GO:0003677">
    <property type="term" value="F:DNA binding"/>
    <property type="evidence" value="ECO:0007669"/>
    <property type="project" value="UniProtKB-UniRule"/>
</dbReference>
<evidence type="ECO:0000256" key="18">
    <source>
        <dbReference type="SAM" id="MobiDB-lite"/>
    </source>
</evidence>
<gene>
    <name evidence="23" type="ORF">CCACVL1_07713</name>
</gene>
<organism evidence="23 24">
    <name type="scientific">Corchorus capsularis</name>
    <name type="common">Jute</name>
    <dbReference type="NCBI Taxonomy" id="210143"/>
    <lineage>
        <taxon>Eukaryota</taxon>
        <taxon>Viridiplantae</taxon>
        <taxon>Streptophyta</taxon>
        <taxon>Embryophyta</taxon>
        <taxon>Tracheophyta</taxon>
        <taxon>Spermatophyta</taxon>
        <taxon>Magnoliopsida</taxon>
        <taxon>eudicotyledons</taxon>
        <taxon>Gunneridae</taxon>
        <taxon>Pentapetalae</taxon>
        <taxon>rosids</taxon>
        <taxon>malvids</taxon>
        <taxon>Malvales</taxon>
        <taxon>Malvaceae</taxon>
        <taxon>Grewioideae</taxon>
        <taxon>Apeibeae</taxon>
        <taxon>Corchorus</taxon>
    </lineage>
</organism>
<dbReference type="GO" id="GO:0005524">
    <property type="term" value="F:ATP binding"/>
    <property type="evidence" value="ECO:0007669"/>
    <property type="project" value="UniProtKB-KW"/>
</dbReference>
<dbReference type="Gene3D" id="1.10.510.10">
    <property type="entry name" value="Transferase(Phosphotransferase) domain 1"/>
    <property type="match status" value="1"/>
</dbReference>
<dbReference type="Pfam" id="PF05920">
    <property type="entry name" value="Homeobox_KN"/>
    <property type="match status" value="1"/>
</dbReference>
<dbReference type="InterPro" id="IPR001356">
    <property type="entry name" value="HD"/>
</dbReference>
<dbReference type="Gene3D" id="3.30.200.20">
    <property type="entry name" value="Phosphorylase Kinase, domain 1"/>
    <property type="match status" value="1"/>
</dbReference>
<evidence type="ECO:0000256" key="19">
    <source>
        <dbReference type="SAM" id="Phobius"/>
    </source>
</evidence>
<keyword evidence="24" id="KW-1185">Reference proteome</keyword>
<evidence type="ECO:0000256" key="5">
    <source>
        <dbReference type="ARBA" id="ARBA00022692"/>
    </source>
</evidence>
<evidence type="ECO:0000256" key="16">
    <source>
        <dbReference type="PROSITE-ProRule" id="PRU00108"/>
    </source>
</evidence>
<dbReference type="Gene3D" id="2.60.120.200">
    <property type="match status" value="1"/>
</dbReference>
<reference evidence="23 24" key="1">
    <citation type="submission" date="2013-09" db="EMBL/GenBank/DDBJ databases">
        <title>Corchorus capsularis genome sequencing.</title>
        <authorList>
            <person name="Alam M."/>
            <person name="Haque M.S."/>
            <person name="Islam M.S."/>
            <person name="Emdad E.M."/>
            <person name="Islam M.M."/>
            <person name="Ahmed B."/>
            <person name="Halim A."/>
            <person name="Hossen Q.M.M."/>
            <person name="Hossain M.Z."/>
            <person name="Ahmed R."/>
            <person name="Khan M.M."/>
            <person name="Islam R."/>
            <person name="Rashid M.M."/>
            <person name="Khan S.A."/>
            <person name="Rahman M.S."/>
            <person name="Alam M."/>
        </authorList>
    </citation>
    <scope>NUCLEOTIDE SEQUENCE [LARGE SCALE GENOMIC DNA]</scope>
    <source>
        <strain evidence="24">cv. CVL-1</strain>
        <tissue evidence="23">Whole seedling</tissue>
    </source>
</reference>
<dbReference type="Pfam" id="PF03791">
    <property type="entry name" value="KNOX2"/>
    <property type="match status" value="1"/>
</dbReference>
<evidence type="ECO:0000256" key="15">
    <source>
        <dbReference type="ARBA" id="ARBA00023242"/>
    </source>
</evidence>
<evidence type="ECO:0000256" key="17">
    <source>
        <dbReference type="PROSITE-ProRule" id="PRU00559"/>
    </source>
</evidence>
<keyword evidence="10 19" id="KW-1133">Transmembrane helix</keyword>
<keyword evidence="9" id="KW-0067">ATP-binding</keyword>
<evidence type="ECO:0000259" key="22">
    <source>
        <dbReference type="PROSITE" id="PS51213"/>
    </source>
</evidence>
<dbReference type="GO" id="GO:0016020">
    <property type="term" value="C:membrane"/>
    <property type="evidence" value="ECO:0007669"/>
    <property type="project" value="UniProtKB-SubCell"/>
</dbReference>
<evidence type="ECO:0000256" key="3">
    <source>
        <dbReference type="ARBA" id="ARBA00008536"/>
    </source>
</evidence>
<dbReference type="InterPro" id="IPR005541">
    <property type="entry name" value="KNOX2"/>
</dbReference>
<evidence type="ECO:0000256" key="12">
    <source>
        <dbReference type="ARBA" id="ARBA00023136"/>
    </source>
</evidence>
<evidence type="ECO:0000256" key="2">
    <source>
        <dbReference type="ARBA" id="ARBA00004479"/>
    </source>
</evidence>
<dbReference type="PROSITE" id="PS50071">
    <property type="entry name" value="HOMEOBOX_2"/>
    <property type="match status" value="1"/>
</dbReference>
<dbReference type="SUPFAM" id="SSF49899">
    <property type="entry name" value="Concanavalin A-like lectins/glucanases"/>
    <property type="match status" value="1"/>
</dbReference>
<dbReference type="CDD" id="cd00086">
    <property type="entry name" value="homeodomain"/>
    <property type="match status" value="1"/>
</dbReference>
<keyword evidence="11 16" id="KW-0238">DNA-binding</keyword>
<dbReference type="Gramene" id="OMO89629">
    <property type="protein sequence ID" value="OMO89629"/>
    <property type="gene ID" value="CCACVL1_07713"/>
</dbReference>
<evidence type="ECO:0000256" key="8">
    <source>
        <dbReference type="ARBA" id="ARBA00022741"/>
    </source>
</evidence>
<dbReference type="GO" id="GO:0051707">
    <property type="term" value="P:response to other organism"/>
    <property type="evidence" value="ECO:0007669"/>
    <property type="project" value="UniProtKB-ARBA"/>
</dbReference>
<dbReference type="InterPro" id="IPR000719">
    <property type="entry name" value="Prot_kinase_dom"/>
</dbReference>
<dbReference type="Pfam" id="PF07714">
    <property type="entry name" value="PK_Tyr_Ser-Thr"/>
    <property type="match status" value="1"/>
</dbReference>
<dbReference type="FunFam" id="1.10.10.60:FF:000143">
    <property type="entry name" value="homeobox protein knotted-1-like 3 isoform X1"/>
    <property type="match status" value="1"/>
</dbReference>
<evidence type="ECO:0000313" key="23">
    <source>
        <dbReference type="EMBL" id="OMO89629.1"/>
    </source>
</evidence>
<dbReference type="GO" id="GO:0030246">
    <property type="term" value="F:carbohydrate binding"/>
    <property type="evidence" value="ECO:0007669"/>
    <property type="project" value="UniProtKB-KW"/>
</dbReference>
<dbReference type="SMART" id="SM00389">
    <property type="entry name" value="HOX"/>
    <property type="match status" value="1"/>
</dbReference>
<evidence type="ECO:0000256" key="1">
    <source>
        <dbReference type="ARBA" id="ARBA00004123"/>
    </source>
</evidence>
<dbReference type="InterPro" id="IPR001220">
    <property type="entry name" value="Legume_lectin_dom"/>
</dbReference>
<evidence type="ECO:0000259" key="21">
    <source>
        <dbReference type="PROSITE" id="PS50071"/>
    </source>
</evidence>
<dbReference type="InterPro" id="IPR011009">
    <property type="entry name" value="Kinase-like_dom_sf"/>
</dbReference>
<name>A0A1R3J465_COCAP</name>
<dbReference type="InterPro" id="IPR005539">
    <property type="entry name" value="ELK_dom"/>
</dbReference>
<dbReference type="InterPro" id="IPR001245">
    <property type="entry name" value="Ser-Thr/Tyr_kinase_cat_dom"/>
</dbReference>
<dbReference type="InterPro" id="IPR013320">
    <property type="entry name" value="ConA-like_dom_sf"/>
</dbReference>
<keyword evidence="6" id="KW-0732">Signal</keyword>
<evidence type="ECO:0008006" key="25">
    <source>
        <dbReference type="Google" id="ProtNLM"/>
    </source>
</evidence>
<evidence type="ECO:0000256" key="13">
    <source>
        <dbReference type="ARBA" id="ARBA00023155"/>
    </source>
</evidence>
<feature type="domain" description="ELK" evidence="22">
    <location>
        <begin position="202"/>
        <end position="222"/>
    </location>
</feature>
<evidence type="ECO:0000256" key="7">
    <source>
        <dbReference type="ARBA" id="ARBA00022734"/>
    </source>
</evidence>
<dbReference type="PANTHER" id="PTHR27007">
    <property type="match status" value="1"/>
</dbReference>
<comment type="similarity">
    <text evidence="4">In the C-terminal section; belongs to the protein kinase superfamily. Ser/Thr protein kinase family.</text>
</comment>
<comment type="similarity">
    <text evidence="17">Belongs to the TALE/KNOX homeobox family.</text>
</comment>
<dbReference type="OrthoDB" id="4062651at2759"/>
<dbReference type="GO" id="GO:0005634">
    <property type="term" value="C:nucleus"/>
    <property type="evidence" value="ECO:0007669"/>
    <property type="project" value="UniProtKB-SubCell"/>
</dbReference>
<dbReference type="InterPro" id="IPR005540">
    <property type="entry name" value="KNOX1"/>
</dbReference>
<proteinExistence type="inferred from homology"/>
<feature type="domain" description="Homeobox" evidence="21">
    <location>
        <begin position="222"/>
        <end position="285"/>
    </location>
</feature>
<dbReference type="CDD" id="cd06899">
    <property type="entry name" value="lectin_legume_LecRK_Arcelin_ConA"/>
    <property type="match status" value="1"/>
</dbReference>
<dbReference type="Pfam" id="PF00139">
    <property type="entry name" value="Lectin_legB"/>
    <property type="match status" value="1"/>
</dbReference>
<dbReference type="PROSITE" id="PS51213">
    <property type="entry name" value="ELK"/>
    <property type="match status" value="1"/>
</dbReference>
<comment type="caution">
    <text evidence="23">The sequence shown here is derived from an EMBL/GenBank/DDBJ whole genome shotgun (WGS) entry which is preliminary data.</text>
</comment>
<keyword evidence="15 16" id="KW-0539">Nucleus</keyword>
<dbReference type="GO" id="GO:0006952">
    <property type="term" value="P:defense response"/>
    <property type="evidence" value="ECO:0007669"/>
    <property type="project" value="UniProtKB-ARBA"/>
</dbReference>
<evidence type="ECO:0000256" key="11">
    <source>
        <dbReference type="ARBA" id="ARBA00023125"/>
    </source>
</evidence>
<dbReference type="GO" id="GO:0006355">
    <property type="term" value="P:regulation of DNA-templated transcription"/>
    <property type="evidence" value="ECO:0007669"/>
    <property type="project" value="InterPro"/>
</dbReference>
<keyword evidence="12 19" id="KW-0472">Membrane</keyword>
<dbReference type="InterPro" id="IPR008422">
    <property type="entry name" value="KN_HD"/>
</dbReference>
<evidence type="ECO:0000256" key="10">
    <source>
        <dbReference type="ARBA" id="ARBA00022989"/>
    </source>
</evidence>
<keyword evidence="14" id="KW-0675">Receptor</keyword>
<evidence type="ECO:0000256" key="14">
    <source>
        <dbReference type="ARBA" id="ARBA00023170"/>
    </source>
</evidence>
<feature type="compositionally biased region" description="Gly residues" evidence="18">
    <location>
        <begin position="10"/>
        <end position="21"/>
    </location>
</feature>
<evidence type="ECO:0000256" key="6">
    <source>
        <dbReference type="ARBA" id="ARBA00022729"/>
    </source>
</evidence>
<dbReference type="Proteomes" id="UP000188268">
    <property type="component" value="Unassembled WGS sequence"/>
</dbReference>
<feature type="region of interest" description="Disordered" evidence="18">
    <location>
        <begin position="1"/>
        <end position="24"/>
    </location>
</feature>
<feature type="domain" description="Protein kinase" evidence="20">
    <location>
        <begin position="565"/>
        <end position="828"/>
    </location>
</feature>
<protein>
    <recommendedName>
        <fullName evidence="25">Protein kinase domain-containing protein</fullName>
    </recommendedName>
</protein>
<evidence type="ECO:0000256" key="9">
    <source>
        <dbReference type="ARBA" id="ARBA00022840"/>
    </source>
</evidence>
<dbReference type="AlphaFoldDB" id="A0A1R3J465"/>
<evidence type="ECO:0000259" key="20">
    <source>
        <dbReference type="PROSITE" id="PS50011"/>
    </source>
</evidence>
<dbReference type="Pfam" id="PF03790">
    <property type="entry name" value="KNOX1"/>
    <property type="match status" value="1"/>
</dbReference>
<dbReference type="PROSITE" id="PS50011">
    <property type="entry name" value="PROTEIN_KINASE_DOM"/>
    <property type="match status" value="1"/>
</dbReference>
<comment type="similarity">
    <text evidence="3">In the N-terminal section; belongs to the leguminous lectin family.</text>
</comment>
<keyword evidence="13 16" id="KW-0371">Homeobox</keyword>
<feature type="DNA-binding region" description="Homeobox; TALE-type" evidence="16">
    <location>
        <begin position="223"/>
        <end position="286"/>
    </location>
</feature>
<evidence type="ECO:0000256" key="4">
    <source>
        <dbReference type="ARBA" id="ARBA00010217"/>
    </source>
</evidence>
<dbReference type="GO" id="GO:0004672">
    <property type="term" value="F:protein kinase activity"/>
    <property type="evidence" value="ECO:0007669"/>
    <property type="project" value="InterPro"/>
</dbReference>
<feature type="transmembrane region" description="Helical" evidence="19">
    <location>
        <begin position="497"/>
        <end position="517"/>
    </location>
</feature>
<dbReference type="InterPro" id="IPR050528">
    <property type="entry name" value="L-type_Lectin-RKs"/>
</dbReference>
<dbReference type="Gene3D" id="1.10.10.60">
    <property type="entry name" value="Homeodomain-like"/>
    <property type="match status" value="1"/>
</dbReference>
<dbReference type="InterPro" id="IPR009057">
    <property type="entry name" value="Homeodomain-like_sf"/>
</dbReference>
<sequence length="828" mass="91950">MQEPGLGMMSSGGSGAIGGLSSGEVSVSGEQSRQLKAEIATHPLYEQLLAAHVSCLRVATPIDQLPLIDAQLAQSHNLLRSYASQHHQHGHSVSPHDRQELDNFLAQYLIVLCTFKEQLQQHVRVHAVEAVMACREIENNLQALTGVTLGEGTGATMSDDEDDLQMDFSLDQSGGDGHDLMGFGPLLPTESERSLMERVRQELKIELKQGFKSRIEDVREEILRKRRAGKLPGDTTTVLKNWWQQHSKWPYPTEDDKAKLVEETGLQLKQINNWFINQRKRNWHSNSQSTIAAVASTTSVSTGKRGGDGLAFVIVPDELTVGRSGPWLGILNDACQHYNVFAVEFDNNYDPKFGDPNDDHVGINLGSVVSFKTANLSVTNISSLHDDHSVHRAWIMYDGDKKWIDIYLGFDGYPIPSLLLLSSPLNLSPFLNEYMFVGFSASTGDLTQIHNILSWNFSSSVKALLSLPSKHVCHKNVAHQVSKHSTGAKRSGSPSNFTIFLCVVGLSTIALLGFYYGGKRRHRGGDSDSSSGTILAFAAKKQKPVPPSKPRRFTISELYIATRRFSKSEILGSNSRGVLYRGTLMPNGRHVAVKRFSTKTLNSSSFRLDWNRILKRISSLVNFCDDHPNLAAIRGWCYDNREIIIVYDYFHNGTLNKWLFGLGVLSWARRVEIIKDIAQTVSFLHSKELFHGNLNTSSIFIDANYRAALGDYGLSLGGGGGCRKVEPFIAKKKADVFMFGVLVLEIVAGKSKVQSQSDETGDEEEIDLLGFAWGMHERGERLKIIDERIDSCVDLDQAVRVIEIGLSCTSIEKNARPSMEEVVQFLNT</sequence>
<dbReference type="SUPFAM" id="SSF46689">
    <property type="entry name" value="Homeodomain-like"/>
    <property type="match status" value="1"/>
</dbReference>
<accession>A0A1R3J465</accession>
<comment type="subcellular location">
    <subcellularLocation>
        <location evidence="2">Membrane</location>
        <topology evidence="2">Single-pass type I membrane protein</topology>
    </subcellularLocation>
    <subcellularLocation>
        <location evidence="1 16">Nucleus</location>
    </subcellularLocation>
</comment>
<keyword evidence="7" id="KW-0430">Lectin</keyword>
<dbReference type="SUPFAM" id="SSF56112">
    <property type="entry name" value="Protein kinase-like (PK-like)"/>
    <property type="match status" value="1"/>
</dbReference>
<dbReference type="SMART" id="SM01255">
    <property type="entry name" value="KNOX1"/>
    <property type="match status" value="1"/>
</dbReference>
<evidence type="ECO:0000313" key="24">
    <source>
        <dbReference type="Proteomes" id="UP000188268"/>
    </source>
</evidence>